<dbReference type="GO" id="GO:0005737">
    <property type="term" value="C:cytoplasm"/>
    <property type="evidence" value="ECO:0007669"/>
    <property type="project" value="UniProtKB-SubCell"/>
</dbReference>
<evidence type="ECO:0000256" key="6">
    <source>
        <dbReference type="ARBA" id="ARBA00022840"/>
    </source>
</evidence>
<reference evidence="8" key="1">
    <citation type="submission" date="2022-11" db="EMBL/GenBank/DDBJ databases">
        <title>Chromosome-level genome of Pogonophryne albipinna.</title>
        <authorList>
            <person name="Jo E."/>
        </authorList>
    </citation>
    <scope>NUCLEOTIDE SEQUENCE</scope>
    <source>
        <strain evidence="8">SGF0006</strain>
        <tissue evidence="8">Muscle</tissue>
    </source>
</reference>
<proteinExistence type="predicted"/>
<evidence type="ECO:0000259" key="7">
    <source>
        <dbReference type="PROSITE" id="PS50837"/>
    </source>
</evidence>
<evidence type="ECO:0000256" key="5">
    <source>
        <dbReference type="ARBA" id="ARBA00022741"/>
    </source>
</evidence>
<dbReference type="PROSITE" id="PS50837">
    <property type="entry name" value="NACHT"/>
    <property type="match status" value="1"/>
</dbReference>
<evidence type="ECO:0000256" key="1">
    <source>
        <dbReference type="ARBA" id="ARBA00004496"/>
    </source>
</evidence>
<dbReference type="Pfam" id="PF17779">
    <property type="entry name" value="WHD_NOD2"/>
    <property type="match status" value="1"/>
</dbReference>
<accession>A0AAD6ABJ6</accession>
<organism evidence="8 9">
    <name type="scientific">Pogonophryne albipinna</name>
    <dbReference type="NCBI Taxonomy" id="1090488"/>
    <lineage>
        <taxon>Eukaryota</taxon>
        <taxon>Metazoa</taxon>
        <taxon>Chordata</taxon>
        <taxon>Craniata</taxon>
        <taxon>Vertebrata</taxon>
        <taxon>Euteleostomi</taxon>
        <taxon>Actinopterygii</taxon>
        <taxon>Neopterygii</taxon>
        <taxon>Teleostei</taxon>
        <taxon>Neoteleostei</taxon>
        <taxon>Acanthomorphata</taxon>
        <taxon>Eupercaria</taxon>
        <taxon>Perciformes</taxon>
        <taxon>Notothenioidei</taxon>
        <taxon>Pogonophryne</taxon>
    </lineage>
</organism>
<dbReference type="Pfam" id="PF17776">
    <property type="entry name" value="NLRC4_HD2"/>
    <property type="match status" value="1"/>
</dbReference>
<keyword evidence="6" id="KW-0067">ATP-binding</keyword>
<dbReference type="InterPro" id="IPR041267">
    <property type="entry name" value="NLRP_HD2"/>
</dbReference>
<protein>
    <recommendedName>
        <fullName evidence="7">NACHT domain-containing protein</fullName>
    </recommendedName>
</protein>
<comment type="caution">
    <text evidence="8">The sequence shown here is derived from an EMBL/GenBank/DDBJ whole genome shotgun (WGS) entry which is preliminary data.</text>
</comment>
<dbReference type="InterPro" id="IPR051261">
    <property type="entry name" value="NLR"/>
</dbReference>
<keyword evidence="9" id="KW-1185">Reference proteome</keyword>
<evidence type="ECO:0000256" key="3">
    <source>
        <dbReference type="ARBA" id="ARBA00022614"/>
    </source>
</evidence>
<dbReference type="EMBL" id="JAPTMU010000102">
    <property type="protein sequence ID" value="KAJ4921817.1"/>
    <property type="molecule type" value="Genomic_DNA"/>
</dbReference>
<dbReference type="Gene3D" id="3.40.50.300">
    <property type="entry name" value="P-loop containing nucleotide triphosphate hydrolases"/>
    <property type="match status" value="1"/>
</dbReference>
<evidence type="ECO:0000256" key="4">
    <source>
        <dbReference type="ARBA" id="ARBA00022737"/>
    </source>
</evidence>
<sequence length="750" mass="85055">MQERAKGALVRARFTKLQDIDAPTAFFFSLEKSVVKRKQMLCLRLPEGKVTTEPSEMRKHAVDFYTDLFKADECDVDSAAELLQGLPQLSSEEQNTLSSELTFDELAAAVSQMASGKAPAIDGLSSDFFKHFWSLMGQDILDVFKECFEEGMLPASSRRAVLSLLPKKGDLTSLKKLETSGSFMIFTELYITQGQSEEVNTQHEVRQLETASKKKPLHDTPIKCQDIFKALPDQQTLIRAVLTNGVAGVGKTFSVQKFTLDWAEGLGNQDVSLVIPLSFRELNLIKGEQYSLLRLLHVFHPTLQKVTAEQLAVCKVLLIFDGLDESRLSLDFRNNEVVSDVSQQSSVNVLLTNLIRGKLLPSALVWITSRPAAANQIPPECVDRVTEVRGFTDAQKEEYFRRRSSDEDLSSRIISHIKSSRSLHIMCLIPVFCWITAAVLDHMLTTDQRGELPQTLTDMYSHFLLVQTKRKKQKYEEGHETSPQQLTEADREVLLKLGRLAFEHLEKGDIMFYQEDLQRCGLDVTEALVHSGVCTQIFKRESVIFQKTVYCFVHLSIQEFLAAVYLLHCYTNRDTAVLKDFLQGDFNNSTDQDYPSLPVFLQGAMEKSLQSKNGHLDLFVRFLHGLSLESNQRLLGGLLGRTDNRPETIQRAISNLKEKSSGEISPDRSINIFHCLTEMKDLSVHQEITEFLKSENRSEKELSDIHCSALAYMLQMSEEVLDELDLMKYNTSRLGQRRLLPAVRNCRKFK</sequence>
<dbReference type="Pfam" id="PF14484">
    <property type="entry name" value="FISNA"/>
    <property type="match status" value="1"/>
</dbReference>
<dbReference type="FunFam" id="3.40.50.300:FF:001524">
    <property type="entry name" value="Si:dkey-126g1.7"/>
    <property type="match status" value="1"/>
</dbReference>
<name>A0AAD6ABJ6_9TELE</name>
<dbReference type="InterPro" id="IPR007111">
    <property type="entry name" value="NACHT_NTPase"/>
</dbReference>
<dbReference type="GO" id="GO:0005524">
    <property type="term" value="F:ATP binding"/>
    <property type="evidence" value="ECO:0007669"/>
    <property type="project" value="UniProtKB-KW"/>
</dbReference>
<gene>
    <name evidence="8" type="ORF">JOQ06_022572</name>
</gene>
<dbReference type="PANTHER" id="PTHR24106">
    <property type="entry name" value="NACHT, LRR AND CARD DOMAINS-CONTAINING"/>
    <property type="match status" value="1"/>
</dbReference>
<evidence type="ECO:0000313" key="9">
    <source>
        <dbReference type="Proteomes" id="UP001219934"/>
    </source>
</evidence>
<dbReference type="Pfam" id="PF05729">
    <property type="entry name" value="NACHT"/>
    <property type="match status" value="1"/>
</dbReference>
<evidence type="ECO:0000256" key="2">
    <source>
        <dbReference type="ARBA" id="ARBA00022490"/>
    </source>
</evidence>
<comment type="subcellular location">
    <subcellularLocation>
        <location evidence="1">Cytoplasm</location>
    </subcellularLocation>
</comment>
<evidence type="ECO:0000313" key="8">
    <source>
        <dbReference type="EMBL" id="KAJ4921817.1"/>
    </source>
</evidence>
<dbReference type="InterPro" id="IPR041075">
    <property type="entry name" value="NOD1/2_WH"/>
</dbReference>
<dbReference type="AlphaFoldDB" id="A0AAD6ABJ6"/>
<dbReference type="InterPro" id="IPR027417">
    <property type="entry name" value="P-loop_NTPase"/>
</dbReference>
<keyword evidence="3" id="KW-0433">Leucine-rich repeat</keyword>
<dbReference type="SUPFAM" id="SSF52047">
    <property type="entry name" value="RNI-like"/>
    <property type="match status" value="1"/>
</dbReference>
<dbReference type="InterPro" id="IPR029495">
    <property type="entry name" value="NACHT-assoc"/>
</dbReference>
<feature type="domain" description="NACHT" evidence="7">
    <location>
        <begin position="239"/>
        <end position="373"/>
    </location>
</feature>
<dbReference type="Proteomes" id="UP001219934">
    <property type="component" value="Unassembled WGS sequence"/>
</dbReference>
<dbReference type="SMART" id="SM01288">
    <property type="entry name" value="FISNA"/>
    <property type="match status" value="1"/>
</dbReference>
<keyword evidence="4" id="KW-0677">Repeat</keyword>
<keyword evidence="2" id="KW-0963">Cytoplasm</keyword>
<keyword evidence="5" id="KW-0547">Nucleotide-binding</keyword>